<dbReference type="Proteomes" id="UP001303889">
    <property type="component" value="Unassembled WGS sequence"/>
</dbReference>
<gene>
    <name evidence="1" type="ORF">C8A05DRAFT_31954</name>
</gene>
<keyword evidence="2" id="KW-1185">Reference proteome</keyword>
<dbReference type="AlphaFoldDB" id="A0AAN6MPX3"/>
<sequence>MWLPTTKTLLPPPSFPIQQLVVAPFEWPDVGIIRDVSVYYFQLADAFLTPSRFVCGLLTLLTSLAISNMNLRAFSMAAAHLFACSPALDQPSAVEIGALPAETFTVANLVYHRQIKNCSTKIRDLLPGAWTVLVDTKPEPARPRVHGPQRSFQIAFVRPKTKTISADPTNPTSYRPKDLEVLGLEEFLRATAPDVDIASLDSRLEQVKKFIGKVASEVPTHQGQFSISRQPMLEIKIHMTRHYCQRTLGT</sequence>
<reference evidence="1" key="1">
    <citation type="journal article" date="2023" name="Mol. Phylogenet. Evol.">
        <title>Genome-scale phylogeny and comparative genomics of the fungal order Sordariales.</title>
        <authorList>
            <person name="Hensen N."/>
            <person name="Bonometti L."/>
            <person name="Westerberg I."/>
            <person name="Brannstrom I.O."/>
            <person name="Guillou S."/>
            <person name="Cros-Aarteil S."/>
            <person name="Calhoun S."/>
            <person name="Haridas S."/>
            <person name="Kuo A."/>
            <person name="Mondo S."/>
            <person name="Pangilinan J."/>
            <person name="Riley R."/>
            <person name="LaButti K."/>
            <person name="Andreopoulos B."/>
            <person name="Lipzen A."/>
            <person name="Chen C."/>
            <person name="Yan M."/>
            <person name="Daum C."/>
            <person name="Ng V."/>
            <person name="Clum A."/>
            <person name="Steindorff A."/>
            <person name="Ohm R.A."/>
            <person name="Martin F."/>
            <person name="Silar P."/>
            <person name="Natvig D.O."/>
            <person name="Lalanne C."/>
            <person name="Gautier V."/>
            <person name="Ament-Velasquez S.L."/>
            <person name="Kruys A."/>
            <person name="Hutchinson M.I."/>
            <person name="Powell A.J."/>
            <person name="Barry K."/>
            <person name="Miller A.N."/>
            <person name="Grigoriev I.V."/>
            <person name="Debuchy R."/>
            <person name="Gladieux P."/>
            <person name="Hiltunen Thoren M."/>
            <person name="Johannesson H."/>
        </authorList>
    </citation>
    <scope>NUCLEOTIDE SEQUENCE</scope>
    <source>
        <strain evidence="1">CBS 103.79</strain>
    </source>
</reference>
<reference evidence="1" key="2">
    <citation type="submission" date="2023-05" db="EMBL/GenBank/DDBJ databases">
        <authorList>
            <consortium name="Lawrence Berkeley National Laboratory"/>
            <person name="Steindorff A."/>
            <person name="Hensen N."/>
            <person name="Bonometti L."/>
            <person name="Westerberg I."/>
            <person name="Brannstrom I.O."/>
            <person name="Guillou S."/>
            <person name="Cros-Aarteil S."/>
            <person name="Calhoun S."/>
            <person name="Haridas S."/>
            <person name="Kuo A."/>
            <person name="Mondo S."/>
            <person name="Pangilinan J."/>
            <person name="Riley R."/>
            <person name="Labutti K."/>
            <person name="Andreopoulos B."/>
            <person name="Lipzen A."/>
            <person name="Chen C."/>
            <person name="Yanf M."/>
            <person name="Daum C."/>
            <person name="Ng V."/>
            <person name="Clum A."/>
            <person name="Ohm R."/>
            <person name="Martin F."/>
            <person name="Silar P."/>
            <person name="Natvig D."/>
            <person name="Lalanne C."/>
            <person name="Gautier V."/>
            <person name="Ament-Velasquez S.L."/>
            <person name="Kruys A."/>
            <person name="Hutchinson M.I."/>
            <person name="Powell A.J."/>
            <person name="Barry K."/>
            <person name="Miller A.N."/>
            <person name="Grigoriev I.V."/>
            <person name="Debuchy R."/>
            <person name="Gladieux P."/>
            <person name="Thoren M.H."/>
            <person name="Johannesson H."/>
        </authorList>
    </citation>
    <scope>NUCLEOTIDE SEQUENCE</scope>
    <source>
        <strain evidence="1">CBS 103.79</strain>
    </source>
</reference>
<name>A0AAN6MPX3_9PEZI</name>
<dbReference type="EMBL" id="MU855405">
    <property type="protein sequence ID" value="KAK3904273.1"/>
    <property type="molecule type" value="Genomic_DNA"/>
</dbReference>
<evidence type="ECO:0000313" key="1">
    <source>
        <dbReference type="EMBL" id="KAK3904273.1"/>
    </source>
</evidence>
<comment type="caution">
    <text evidence="1">The sequence shown here is derived from an EMBL/GenBank/DDBJ whole genome shotgun (WGS) entry which is preliminary data.</text>
</comment>
<proteinExistence type="predicted"/>
<accession>A0AAN6MPX3</accession>
<evidence type="ECO:0000313" key="2">
    <source>
        <dbReference type="Proteomes" id="UP001303889"/>
    </source>
</evidence>
<protein>
    <submittedName>
        <fullName evidence="1">Uncharacterized protein</fullName>
    </submittedName>
</protein>
<organism evidence="1 2">
    <name type="scientific">Staphylotrichum tortipilum</name>
    <dbReference type="NCBI Taxonomy" id="2831512"/>
    <lineage>
        <taxon>Eukaryota</taxon>
        <taxon>Fungi</taxon>
        <taxon>Dikarya</taxon>
        <taxon>Ascomycota</taxon>
        <taxon>Pezizomycotina</taxon>
        <taxon>Sordariomycetes</taxon>
        <taxon>Sordariomycetidae</taxon>
        <taxon>Sordariales</taxon>
        <taxon>Chaetomiaceae</taxon>
        <taxon>Staphylotrichum</taxon>
    </lineage>
</organism>